<dbReference type="PaxDb" id="3827-XP_004504938.1"/>
<feature type="domain" description="Protein kinase" evidence="26">
    <location>
        <begin position="364"/>
        <end position="642"/>
    </location>
</feature>
<evidence type="ECO:0000256" key="7">
    <source>
        <dbReference type="ARBA" id="ARBA00022527"/>
    </source>
</evidence>
<dbReference type="SUPFAM" id="SSF56112">
    <property type="entry name" value="Protein kinase-like (PK-like)"/>
    <property type="match status" value="2"/>
</dbReference>
<dbReference type="InterPro" id="IPR013320">
    <property type="entry name" value="ConA-like_dom_sf"/>
</dbReference>
<keyword evidence="27" id="KW-1185">Reference proteome</keyword>
<evidence type="ECO:0000256" key="14">
    <source>
        <dbReference type="ARBA" id="ARBA00022821"/>
    </source>
</evidence>
<dbReference type="InterPro" id="IPR008271">
    <property type="entry name" value="Ser/Thr_kinase_AS"/>
</dbReference>
<dbReference type="CDD" id="cd14066">
    <property type="entry name" value="STKc_IRAK"/>
    <property type="match status" value="1"/>
</dbReference>
<accession>A0A3Q7YC15</accession>
<feature type="transmembrane region" description="Helical" evidence="25">
    <location>
        <begin position="298"/>
        <end position="317"/>
    </location>
</feature>
<keyword evidence="10" id="KW-0732">Signal</keyword>
<dbReference type="FunFam" id="1.10.510.10:FF:000240">
    <property type="entry name" value="Lectin-domain containing receptor kinase A4.3"/>
    <property type="match status" value="2"/>
</dbReference>
<feature type="transmembrane region" description="Helical" evidence="25">
    <location>
        <begin position="982"/>
        <end position="1004"/>
    </location>
</feature>
<dbReference type="RefSeq" id="XP_027191042.1">
    <property type="nucleotide sequence ID" value="XM_027335241.1"/>
</dbReference>
<evidence type="ECO:0000256" key="20">
    <source>
        <dbReference type="ARBA" id="ARBA00058054"/>
    </source>
</evidence>
<dbReference type="PROSITE" id="PS50011">
    <property type="entry name" value="PROTEIN_KINASE_DOM"/>
    <property type="match status" value="2"/>
</dbReference>
<feature type="region of interest" description="Disordered" evidence="24">
    <location>
        <begin position="1352"/>
        <end position="1371"/>
    </location>
</feature>
<dbReference type="GO" id="GO:0005886">
    <property type="term" value="C:plasma membrane"/>
    <property type="evidence" value="ECO:0007669"/>
    <property type="project" value="UniProtKB-SubCell"/>
</dbReference>
<dbReference type="FunFam" id="2.60.120.200:FF:000103">
    <property type="entry name" value="L-type lectin-domain containing receptor kinase IX.1"/>
    <property type="match status" value="1"/>
</dbReference>
<evidence type="ECO:0000256" key="15">
    <source>
        <dbReference type="ARBA" id="ARBA00022840"/>
    </source>
</evidence>
<evidence type="ECO:0000256" key="2">
    <source>
        <dbReference type="ARBA" id="ARBA00007606"/>
    </source>
</evidence>
<dbReference type="Gene3D" id="3.30.200.20">
    <property type="entry name" value="Phosphorylase Kinase, domain 1"/>
    <property type="match status" value="2"/>
</dbReference>
<organism evidence="27 28">
    <name type="scientific">Cicer arietinum</name>
    <name type="common">Chickpea</name>
    <name type="synonym">Garbanzo</name>
    <dbReference type="NCBI Taxonomy" id="3827"/>
    <lineage>
        <taxon>Eukaryota</taxon>
        <taxon>Viridiplantae</taxon>
        <taxon>Streptophyta</taxon>
        <taxon>Embryophyta</taxon>
        <taxon>Tracheophyta</taxon>
        <taxon>Spermatophyta</taxon>
        <taxon>Magnoliopsida</taxon>
        <taxon>eudicotyledons</taxon>
        <taxon>Gunneridae</taxon>
        <taxon>Pentapetalae</taxon>
        <taxon>rosids</taxon>
        <taxon>fabids</taxon>
        <taxon>Fabales</taxon>
        <taxon>Fabaceae</taxon>
        <taxon>Papilionoideae</taxon>
        <taxon>50 kb inversion clade</taxon>
        <taxon>NPAAA clade</taxon>
        <taxon>Hologalegina</taxon>
        <taxon>IRL clade</taxon>
        <taxon>Cicereae</taxon>
        <taxon>Cicer</taxon>
    </lineage>
</organism>
<dbReference type="PROSITE" id="PS00107">
    <property type="entry name" value="PROTEIN_KINASE_ATP"/>
    <property type="match status" value="2"/>
</dbReference>
<evidence type="ECO:0000259" key="26">
    <source>
        <dbReference type="PROSITE" id="PS50011"/>
    </source>
</evidence>
<protein>
    <recommendedName>
        <fullName evidence="5">non-specific serine/threonine protein kinase</fullName>
        <ecNumber evidence="5">2.7.11.1</ecNumber>
    </recommendedName>
</protein>
<feature type="region of interest" description="Disordered" evidence="24">
    <location>
        <begin position="271"/>
        <end position="291"/>
    </location>
</feature>
<evidence type="ECO:0000256" key="3">
    <source>
        <dbReference type="ARBA" id="ARBA00008536"/>
    </source>
</evidence>
<dbReference type="SUPFAM" id="SSF49899">
    <property type="entry name" value="Concanavalin A-like lectins/glucanases"/>
    <property type="match status" value="2"/>
</dbReference>
<dbReference type="GO" id="GO:0005524">
    <property type="term" value="F:ATP binding"/>
    <property type="evidence" value="ECO:0007669"/>
    <property type="project" value="UniProtKB-UniRule"/>
</dbReference>
<keyword evidence="12 23" id="KW-0547">Nucleotide-binding</keyword>
<evidence type="ECO:0000256" key="18">
    <source>
        <dbReference type="ARBA" id="ARBA00023170"/>
    </source>
</evidence>
<evidence type="ECO:0000256" key="16">
    <source>
        <dbReference type="ARBA" id="ARBA00022989"/>
    </source>
</evidence>
<comment type="similarity">
    <text evidence="3">In the N-terminal section; belongs to the leguminous lectin family.</text>
</comment>
<dbReference type="InterPro" id="IPR011009">
    <property type="entry name" value="Kinase-like_dom_sf"/>
</dbReference>
<gene>
    <name evidence="28" type="primary">LOC101491058</name>
</gene>
<dbReference type="Gene3D" id="2.60.120.200">
    <property type="match status" value="2"/>
</dbReference>
<comment type="subcellular location">
    <subcellularLocation>
        <location evidence="1">Cell membrane</location>
        <topology evidence="1">Single-pass type I membrane protein</topology>
    </subcellularLocation>
</comment>
<evidence type="ECO:0000256" key="24">
    <source>
        <dbReference type="SAM" id="MobiDB-lite"/>
    </source>
</evidence>
<dbReference type="SMART" id="SM00220">
    <property type="entry name" value="S_TKc"/>
    <property type="match status" value="2"/>
</dbReference>
<keyword evidence="17 25" id="KW-0472">Membrane</keyword>
<evidence type="ECO:0000256" key="11">
    <source>
        <dbReference type="ARBA" id="ARBA00022734"/>
    </source>
</evidence>
<dbReference type="GO" id="GO:0004674">
    <property type="term" value="F:protein serine/threonine kinase activity"/>
    <property type="evidence" value="ECO:0007669"/>
    <property type="project" value="UniProtKB-KW"/>
</dbReference>
<dbReference type="Gene3D" id="1.10.510.10">
    <property type="entry name" value="Transferase(Phosphotransferase) domain 1"/>
    <property type="match status" value="2"/>
</dbReference>
<dbReference type="OrthoDB" id="4062651at2759"/>
<feature type="binding site" evidence="23">
    <location>
        <position position="393"/>
    </location>
    <ligand>
        <name>ATP</name>
        <dbReference type="ChEBI" id="CHEBI:30616"/>
    </ligand>
</feature>
<keyword evidence="7" id="KW-0723">Serine/threonine-protein kinase</keyword>
<dbReference type="InterPro" id="IPR001220">
    <property type="entry name" value="Legume_lectin_dom"/>
</dbReference>
<evidence type="ECO:0000256" key="17">
    <source>
        <dbReference type="ARBA" id="ARBA00023136"/>
    </source>
</evidence>
<evidence type="ECO:0000256" key="22">
    <source>
        <dbReference type="ARBA" id="ARBA00063357"/>
    </source>
</evidence>
<dbReference type="Proteomes" id="UP000087171">
    <property type="component" value="Chromosome Ca6"/>
</dbReference>
<dbReference type="Pfam" id="PF00139">
    <property type="entry name" value="Lectin_legB"/>
    <property type="match status" value="2"/>
</dbReference>
<dbReference type="InterPro" id="IPR017441">
    <property type="entry name" value="Protein_kinase_ATP_BS"/>
</dbReference>
<evidence type="ECO:0000313" key="27">
    <source>
        <dbReference type="Proteomes" id="UP000087171"/>
    </source>
</evidence>
<evidence type="ECO:0000256" key="10">
    <source>
        <dbReference type="ARBA" id="ARBA00022729"/>
    </source>
</evidence>
<comment type="similarity">
    <text evidence="4">In the C-terminal section; belongs to the protein kinase superfamily. Ser/Thr protein kinase family.</text>
</comment>
<name>A0A3Q7YC15_CICAR</name>
<proteinExistence type="inferred from homology"/>
<dbReference type="KEGG" id="cam:101491058"/>
<sequence>MVFASPKEMHLNFPYYLLLLNLMIPYASSLTFNFTSFDPNEKTIVYEGSAYSASSAIQLITNQQGKLMNGSIGRATYYQPIHLWDKTTRNLTDFTSHFTFVIDSQKKQIYGDGLAFFLVPSGSKMPNATKGGSMGLTLDNQPLNSTDNPFVAVEFDIFKNYWDPPHEHAGININSVISVANVTWLADIKDGQLNEAWISYNASSLNLSLVFTGFDNVTSNIVNQHLSSIVDLRLYLPEFVTIGFSAATGDLTAIHSISSWDFSSTLEAQETNTTSIGDPVPRSPSSNIAPKKKKTKTGLAVGLSVGGFVIIGFFISICLWKKFKRGKEEEEDDEFEEYMGEDFERGAGPKKYTYAELAHAANNFKDEHKLGQGGFGGVYRGFLKDKKSYVAIKRVSEDSQQGIKEFASEVTIISRLRHRNLVQLIGWCHERKKLLLVYEYMQNGSLDIHLFKKQSLLKWGVRYTIARGLASALLYLHEEWEQCVVHRDIKASNIMLDSEFNAKLGDFGLARFVDHAKSAQTTALAGTMGYMAPECATTGRASKETDVYSFGIVALEIACGRKPINLKAQESETHIVQWVWGLYGRGRILEAVDPRLVGDFDEEQIKCMMIVGLWCTHPDPTNRPSIRQAIQVLNFEASMPNLPLSMPVPTYLEGPEESQNNTMISISSNTNSSGFTTSTSEDASPSISLLYKRHFLPPSIKFAIMAASYYSQKSHGVVFHVTIVSVLLLVTSRAAPLSFNYEQFSGDMTNAFNFSGDVYQEKQVLQLTKYEKDSLGRVIYSKLFHLWDINTSQVTDFTTSFSFTINTPNKTHRGDGITFFLASPNFPLPAPRDGSGIGLISRAQKDNPNFSKENHFVAVEFDTVVNDWDPTYDHVGIDVNAINTSYTTQWFTSLDERGYDAVVSYNSSSNNLTVTFTGYQDNSIVKQNLFSVVILKDYLPDWVEFGFTSATGLSFEEHTLRSWSFNSSLDFEAHKDGSKTGLVIGLSIGGACVLIFVLGLACLVKWKLKNRDMKDGLHFDHEMDNDFERSSLPKKFTFEELAGATNNFAKDHKIGEGGFGGVYKGFLRDMKTRVAIKKVSKGSNQGVKEYASEVKVISQLRHKNLVQLFGWCHKQNDLLLVYEFVENGSLDSYLFKGKGLLTWTVRYNIVRGLASALLYLHEECEQCVLHRDIKSSNVMLDSNFNTKLGDFGLARLMNHEIGSKTTVLAGTYGYLSPEAATRGKASRESDVYSFGVVALEIACGRKAIEPNLSEENIYLVDWVWELYGKGELLKASDSRLYGEYNEKEVERLMIVGLWCTHIDYLQRPVIRQAIQVLSFDAPLPILPSKMDTSTYNTSFYSVSSKIPAFENSQTGTSTSSNNSTFTGSSQSSTTFEVISPSAALLNTH</sequence>
<dbReference type="FunFam" id="3.30.200.20:FF:000168">
    <property type="entry name" value="L-type lectin-domain containing receptor kinase IX.1"/>
    <property type="match status" value="2"/>
</dbReference>
<keyword evidence="9 25" id="KW-0812">Transmembrane</keyword>
<dbReference type="InterPro" id="IPR000719">
    <property type="entry name" value="Prot_kinase_dom"/>
</dbReference>
<keyword evidence="11" id="KW-0430">Lectin</keyword>
<dbReference type="EC" id="2.7.11.1" evidence="5"/>
<dbReference type="PANTHER" id="PTHR27007">
    <property type="match status" value="1"/>
</dbReference>
<dbReference type="GO" id="GO:0009626">
    <property type="term" value="P:plant-type hypersensitive response"/>
    <property type="evidence" value="ECO:0007669"/>
    <property type="project" value="UniProtKB-ARBA"/>
</dbReference>
<evidence type="ECO:0000256" key="13">
    <source>
        <dbReference type="ARBA" id="ARBA00022777"/>
    </source>
</evidence>
<keyword evidence="16 25" id="KW-1133">Transmembrane helix</keyword>
<keyword evidence="6" id="KW-1003">Cell membrane</keyword>
<comment type="function">
    <text evidence="20">Involved in resistance response to the pathogenic oomycetes Phytophthora infestans and Phytophthora capsici.</text>
</comment>
<keyword evidence="15 23" id="KW-0067">ATP-binding</keyword>
<dbReference type="InterPro" id="IPR019825">
    <property type="entry name" value="Lectin_legB_Mn/Ca_BS"/>
</dbReference>
<evidence type="ECO:0000256" key="19">
    <source>
        <dbReference type="ARBA" id="ARBA00023180"/>
    </source>
</evidence>
<comment type="function">
    <text evidence="21">Promotes hydrogen peroxide H(2)O(2) production and cell death.</text>
</comment>
<keyword evidence="13" id="KW-0418">Kinase</keyword>
<feature type="binding site" evidence="23">
    <location>
        <position position="1078"/>
    </location>
    <ligand>
        <name>ATP</name>
        <dbReference type="ChEBI" id="CHEBI:30616"/>
    </ligand>
</feature>
<feature type="domain" description="Protein kinase" evidence="26">
    <location>
        <begin position="1048"/>
        <end position="1326"/>
    </location>
</feature>
<keyword evidence="19" id="KW-0325">Glycoprotein</keyword>
<evidence type="ECO:0000256" key="1">
    <source>
        <dbReference type="ARBA" id="ARBA00004251"/>
    </source>
</evidence>
<dbReference type="PROSITE" id="PS00108">
    <property type="entry name" value="PROTEIN_KINASE_ST"/>
    <property type="match status" value="2"/>
</dbReference>
<dbReference type="STRING" id="3827.A0A3Q7YC15"/>
<dbReference type="PROSITE" id="PS00307">
    <property type="entry name" value="LECTIN_LEGUME_BETA"/>
    <property type="match status" value="1"/>
</dbReference>
<reference evidence="28" key="2">
    <citation type="submission" date="2025-08" db="UniProtKB">
        <authorList>
            <consortium name="RefSeq"/>
        </authorList>
    </citation>
    <scope>IDENTIFICATION</scope>
    <source>
        <tissue evidence="28">Etiolated seedlings</tissue>
    </source>
</reference>
<dbReference type="CDD" id="cd06899">
    <property type="entry name" value="lectin_legume_LecRK_Arcelin_ConA"/>
    <property type="match status" value="2"/>
</dbReference>
<evidence type="ECO:0000256" key="12">
    <source>
        <dbReference type="ARBA" id="ARBA00022741"/>
    </source>
</evidence>
<evidence type="ECO:0000256" key="23">
    <source>
        <dbReference type="PROSITE-ProRule" id="PRU10141"/>
    </source>
</evidence>
<comment type="subunit">
    <text evidence="22">Interacts with ABCG40.</text>
</comment>
<dbReference type="InterPro" id="IPR000985">
    <property type="entry name" value="Lectin_LegA_CS"/>
</dbReference>
<keyword evidence="14" id="KW-0611">Plant defense</keyword>
<evidence type="ECO:0000256" key="4">
    <source>
        <dbReference type="ARBA" id="ARBA00010217"/>
    </source>
</evidence>
<keyword evidence="8" id="KW-0808">Transferase</keyword>
<comment type="similarity">
    <text evidence="2">Belongs to the leguminous lectin family.</text>
</comment>
<evidence type="ECO:0000256" key="5">
    <source>
        <dbReference type="ARBA" id="ARBA00012513"/>
    </source>
</evidence>
<dbReference type="GO" id="GO:0002229">
    <property type="term" value="P:defense response to oomycetes"/>
    <property type="evidence" value="ECO:0007669"/>
    <property type="project" value="UniProtKB-ARBA"/>
</dbReference>
<evidence type="ECO:0000313" key="28">
    <source>
        <dbReference type="RefSeq" id="XP_027191042.1"/>
    </source>
</evidence>
<dbReference type="InterPro" id="IPR050528">
    <property type="entry name" value="L-type_Lectin-RKs"/>
</dbReference>
<dbReference type="Pfam" id="PF00069">
    <property type="entry name" value="Pkinase"/>
    <property type="match status" value="2"/>
</dbReference>
<keyword evidence="18" id="KW-0675">Receptor</keyword>
<evidence type="ECO:0000256" key="6">
    <source>
        <dbReference type="ARBA" id="ARBA00022475"/>
    </source>
</evidence>
<evidence type="ECO:0000256" key="21">
    <source>
        <dbReference type="ARBA" id="ARBA00058818"/>
    </source>
</evidence>
<dbReference type="GO" id="GO:0030246">
    <property type="term" value="F:carbohydrate binding"/>
    <property type="evidence" value="ECO:0007669"/>
    <property type="project" value="UniProtKB-KW"/>
</dbReference>
<evidence type="ECO:0000256" key="25">
    <source>
        <dbReference type="SAM" id="Phobius"/>
    </source>
</evidence>
<evidence type="ECO:0000256" key="8">
    <source>
        <dbReference type="ARBA" id="ARBA00022679"/>
    </source>
</evidence>
<dbReference type="PROSITE" id="PS00308">
    <property type="entry name" value="LECTIN_LEGUME_ALPHA"/>
    <property type="match status" value="2"/>
</dbReference>
<evidence type="ECO:0000256" key="9">
    <source>
        <dbReference type="ARBA" id="ARBA00022692"/>
    </source>
</evidence>
<feature type="transmembrane region" description="Helical" evidence="25">
    <location>
        <begin position="15"/>
        <end position="34"/>
    </location>
</feature>
<reference evidence="27" key="1">
    <citation type="journal article" date="2013" name="Nat. Biotechnol.">
        <title>Draft genome sequence of chickpea (Cicer arietinum) provides a resource for trait improvement.</title>
        <authorList>
            <person name="Varshney R.K."/>
            <person name="Song C."/>
            <person name="Saxena R.K."/>
            <person name="Azam S."/>
            <person name="Yu S."/>
            <person name="Sharpe A.G."/>
            <person name="Cannon S."/>
            <person name="Baek J."/>
            <person name="Rosen B.D."/>
            <person name="Tar'an B."/>
            <person name="Millan T."/>
            <person name="Zhang X."/>
            <person name="Ramsay L.D."/>
            <person name="Iwata A."/>
            <person name="Wang Y."/>
            <person name="Nelson W."/>
            <person name="Farmer A.D."/>
            <person name="Gaur P.M."/>
            <person name="Soderlund C."/>
            <person name="Penmetsa R.V."/>
            <person name="Xu C."/>
            <person name="Bharti A.K."/>
            <person name="He W."/>
            <person name="Winter P."/>
            <person name="Zhao S."/>
            <person name="Hane J.K."/>
            <person name="Carrasquilla-Garcia N."/>
            <person name="Condie J.A."/>
            <person name="Upadhyaya H.D."/>
            <person name="Luo M.C."/>
            <person name="Thudi M."/>
            <person name="Gowda C.L."/>
            <person name="Singh N.P."/>
            <person name="Lichtenzveig J."/>
            <person name="Gali K.K."/>
            <person name="Rubio J."/>
            <person name="Nadarajan N."/>
            <person name="Dolezel J."/>
            <person name="Bansal K.C."/>
            <person name="Xu X."/>
            <person name="Edwards D."/>
            <person name="Zhang G."/>
            <person name="Kahl G."/>
            <person name="Gil J."/>
            <person name="Singh K.B."/>
            <person name="Datta S.K."/>
            <person name="Jackson S.A."/>
            <person name="Wang J."/>
            <person name="Cook D.R."/>
        </authorList>
    </citation>
    <scope>NUCLEOTIDE SEQUENCE [LARGE SCALE GENOMIC DNA]</scope>
    <source>
        <strain evidence="27">cv. CDC Frontier</strain>
    </source>
</reference>